<dbReference type="InterPro" id="IPR032305">
    <property type="entry name" value="GTP-bd_M"/>
</dbReference>
<evidence type="ECO:0000256" key="4">
    <source>
        <dbReference type="ARBA" id="ARBA00022842"/>
    </source>
</evidence>
<evidence type="ECO:0000256" key="7">
    <source>
        <dbReference type="PIRSR" id="PIRSR006809-1"/>
    </source>
</evidence>
<evidence type="ECO:0000256" key="3">
    <source>
        <dbReference type="ARBA" id="ARBA00022741"/>
    </source>
</evidence>
<keyword evidence="2 8" id="KW-0479">Metal-binding</keyword>
<comment type="function">
    <text evidence="6">GTPase that associates with the 50S ribosomal subunit and may have a role during protein synthesis or ribosome biogenesis.</text>
</comment>
<dbReference type="InterPro" id="IPR025121">
    <property type="entry name" value="GTPase_HflX_N"/>
</dbReference>
<accession>A0A3D8TQ47</accession>
<keyword evidence="12" id="KW-1185">Reference proteome</keyword>
<dbReference type="PROSITE" id="PS51705">
    <property type="entry name" value="G_HFLX"/>
    <property type="match status" value="1"/>
</dbReference>
<evidence type="ECO:0000313" key="11">
    <source>
        <dbReference type="EMBL" id="RDX00771.1"/>
    </source>
</evidence>
<evidence type="ECO:0000256" key="1">
    <source>
        <dbReference type="ARBA" id="ARBA00022490"/>
    </source>
</evidence>
<reference evidence="12" key="1">
    <citation type="submission" date="2015-04" db="EMBL/GenBank/DDBJ databases">
        <authorList>
            <person name="Schardt J."/>
            <person name="Mueller-Herbst S."/>
            <person name="Scherer S."/>
            <person name="Huptas C."/>
        </authorList>
    </citation>
    <scope>NUCLEOTIDE SEQUENCE [LARGE SCALE GENOMIC DNA]</scope>
    <source>
        <strain evidence="12">Kiel-L1</strain>
    </source>
</reference>
<dbReference type="FunFam" id="3.40.50.11060:FF:000001">
    <property type="entry name" value="GTPase HflX"/>
    <property type="match status" value="1"/>
</dbReference>
<evidence type="ECO:0000256" key="2">
    <source>
        <dbReference type="ARBA" id="ARBA00022723"/>
    </source>
</evidence>
<dbReference type="NCBIfam" id="TIGR03156">
    <property type="entry name" value="GTP_HflX"/>
    <property type="match status" value="1"/>
</dbReference>
<dbReference type="PIRSF" id="PIRSF006809">
    <property type="entry name" value="GTP-binding_hflX_prd"/>
    <property type="match status" value="1"/>
</dbReference>
<feature type="binding site" evidence="8">
    <location>
        <position position="207"/>
    </location>
    <ligand>
        <name>Mg(2+)</name>
        <dbReference type="ChEBI" id="CHEBI:18420"/>
    </ligand>
</feature>
<dbReference type="Gene3D" id="6.10.250.2860">
    <property type="match status" value="1"/>
</dbReference>
<keyword evidence="1 6" id="KW-0963">Cytoplasm</keyword>
<comment type="subcellular location">
    <subcellularLocation>
        <location evidence="6">Cytoplasm</location>
    </subcellularLocation>
    <text evidence="6">May associate with membranes.</text>
</comment>
<dbReference type="GO" id="GO:0043022">
    <property type="term" value="F:ribosome binding"/>
    <property type="evidence" value="ECO:0007669"/>
    <property type="project" value="TreeGrafter"/>
</dbReference>
<gene>
    <name evidence="6" type="primary">hflX</name>
    <name evidence="11" type="ORF">UR08_07255</name>
</gene>
<keyword evidence="3 6" id="KW-0547">Nucleotide-binding</keyword>
<dbReference type="Proteomes" id="UP000257055">
    <property type="component" value="Unassembled WGS sequence"/>
</dbReference>
<keyword evidence="4 8" id="KW-0460">Magnesium</keyword>
<dbReference type="CDD" id="cd01878">
    <property type="entry name" value="HflX"/>
    <property type="match status" value="1"/>
</dbReference>
<dbReference type="InterPro" id="IPR016496">
    <property type="entry name" value="GTPase_HflX"/>
</dbReference>
<dbReference type="PRINTS" id="PR00326">
    <property type="entry name" value="GTP1OBG"/>
</dbReference>
<dbReference type="Pfam" id="PF01926">
    <property type="entry name" value="MMR_HSR1"/>
    <property type="match status" value="1"/>
</dbReference>
<keyword evidence="5 6" id="KW-0342">GTP-binding</keyword>
<dbReference type="GO" id="GO:0005737">
    <property type="term" value="C:cytoplasm"/>
    <property type="evidence" value="ECO:0007669"/>
    <property type="project" value="UniProtKB-SubCell"/>
</dbReference>
<dbReference type="SUPFAM" id="SSF52540">
    <property type="entry name" value="P-loop containing nucleoside triphosphate hydrolases"/>
    <property type="match status" value="1"/>
</dbReference>
<sequence>MNKKVILVGVSGSDKDFEYTMLELYNLAEANHYQVVDEVRQNLDSAHKATYVGKGKLEELKQLGEMQEANALVLNDELTGSQIRNLEDATGLQIIDRTALILSIFAERAKTREAQLQVEIAMLKYELPRMIGEGESLDQQGGGSGLHNRGSGEKKLEQDRRIIKDRISRLTKELDAIVAERETRRRKRKKNEIPVVSLVGYTNAGKSTTMNGLVARFSNSEHKQVFEEDMLFATLETSVREIVLPDHKRFLLTDTVGFVSKLPTHLVKAFRSTLEEARDADLLIHVVDYSDPNYQAMIETTERTLKEVGVEGVPVLFAYNKADKIAEESYPVLVGDTFIYSARDEASLAELAETVKRRIFTGYKKMTLLIPFDEGQIVAYLNDEANVLSEEYLSEGTKVEVELSPVDQERFKKFKWRVS</sequence>
<organism evidence="11 12">
    <name type="scientific">Listeria kieliensis</name>
    <dbReference type="NCBI Taxonomy" id="1621700"/>
    <lineage>
        <taxon>Bacteria</taxon>
        <taxon>Bacillati</taxon>
        <taxon>Bacillota</taxon>
        <taxon>Bacilli</taxon>
        <taxon>Bacillales</taxon>
        <taxon>Listeriaceae</taxon>
        <taxon>Listeria</taxon>
    </lineage>
</organism>
<dbReference type="Pfam" id="PF13167">
    <property type="entry name" value="GTP-bdg_N"/>
    <property type="match status" value="1"/>
</dbReference>
<comment type="similarity">
    <text evidence="6">Belongs to the TRAFAC class OBG-HflX-like GTPase superfamily. HflX GTPase family.</text>
</comment>
<feature type="domain" description="Hflx-type G" evidence="10">
    <location>
        <begin position="194"/>
        <end position="363"/>
    </location>
</feature>
<feature type="binding site" evidence="8">
    <location>
        <position position="234"/>
    </location>
    <ligand>
        <name>Mg(2+)</name>
        <dbReference type="ChEBI" id="CHEBI:18420"/>
    </ligand>
</feature>
<evidence type="ECO:0000259" key="10">
    <source>
        <dbReference type="PROSITE" id="PS51705"/>
    </source>
</evidence>
<dbReference type="Pfam" id="PF16360">
    <property type="entry name" value="GTP-bdg_M"/>
    <property type="match status" value="1"/>
</dbReference>
<dbReference type="Gene3D" id="3.40.50.300">
    <property type="entry name" value="P-loop containing nucleotide triphosphate hydrolases"/>
    <property type="match status" value="1"/>
</dbReference>
<dbReference type="PANTHER" id="PTHR10229">
    <property type="entry name" value="GTP-BINDING PROTEIN HFLX"/>
    <property type="match status" value="1"/>
</dbReference>
<feature type="binding site" evidence="7">
    <location>
        <begin position="320"/>
        <end position="323"/>
    </location>
    <ligand>
        <name>GTP</name>
        <dbReference type="ChEBI" id="CHEBI:37565"/>
    </ligand>
</feature>
<feature type="binding site" evidence="7">
    <location>
        <begin position="200"/>
        <end position="207"/>
    </location>
    <ligand>
        <name>GTP</name>
        <dbReference type="ChEBI" id="CHEBI:37565"/>
    </ligand>
</feature>
<proteinExistence type="inferred from homology"/>
<dbReference type="RefSeq" id="WP_115753014.1">
    <property type="nucleotide sequence ID" value="NZ_LARY01000002.1"/>
</dbReference>
<comment type="subunit">
    <text evidence="6">Monomer. Associates with the 50S ribosomal subunit.</text>
</comment>
<feature type="binding site" evidence="7">
    <location>
        <begin position="254"/>
        <end position="257"/>
    </location>
    <ligand>
        <name>GTP</name>
        <dbReference type="ChEBI" id="CHEBI:37565"/>
    </ligand>
</feature>
<name>A0A3D8TQ47_9LIST</name>
<dbReference type="GO" id="GO:0046872">
    <property type="term" value="F:metal ion binding"/>
    <property type="evidence" value="ECO:0007669"/>
    <property type="project" value="UniProtKB-KW"/>
</dbReference>
<evidence type="ECO:0000256" key="9">
    <source>
        <dbReference type="SAM" id="MobiDB-lite"/>
    </source>
</evidence>
<feature type="binding site" evidence="7">
    <location>
        <begin position="341"/>
        <end position="343"/>
    </location>
    <ligand>
        <name>GTP</name>
        <dbReference type="ChEBI" id="CHEBI:37565"/>
    </ligand>
</feature>
<dbReference type="InterPro" id="IPR030394">
    <property type="entry name" value="G_HFLX_dom"/>
</dbReference>
<dbReference type="InterPro" id="IPR042108">
    <property type="entry name" value="GTPase_HflX_N_sf"/>
</dbReference>
<evidence type="ECO:0000256" key="5">
    <source>
        <dbReference type="ARBA" id="ARBA00023134"/>
    </source>
</evidence>
<protein>
    <recommendedName>
        <fullName evidence="6">GTPase HflX</fullName>
    </recommendedName>
    <alternativeName>
        <fullName evidence="6">GTP-binding protein HflX</fullName>
    </alternativeName>
</protein>
<dbReference type="EMBL" id="LARY01000002">
    <property type="protein sequence ID" value="RDX00771.1"/>
    <property type="molecule type" value="Genomic_DNA"/>
</dbReference>
<evidence type="ECO:0000256" key="8">
    <source>
        <dbReference type="PIRSR" id="PIRSR006809-2"/>
    </source>
</evidence>
<dbReference type="AlphaFoldDB" id="A0A3D8TQ47"/>
<dbReference type="FunFam" id="3.40.50.300:FF:001198">
    <property type="entry name" value="GTPase HflX"/>
    <property type="match status" value="1"/>
</dbReference>
<dbReference type="GO" id="GO:0005525">
    <property type="term" value="F:GTP binding"/>
    <property type="evidence" value="ECO:0007669"/>
    <property type="project" value="UniProtKB-UniRule"/>
</dbReference>
<evidence type="ECO:0000313" key="12">
    <source>
        <dbReference type="Proteomes" id="UP000257055"/>
    </source>
</evidence>
<dbReference type="InterPro" id="IPR027417">
    <property type="entry name" value="P-loop_NTPase"/>
</dbReference>
<dbReference type="HAMAP" id="MF_00900">
    <property type="entry name" value="GTPase_HflX"/>
    <property type="match status" value="1"/>
</dbReference>
<dbReference type="PANTHER" id="PTHR10229:SF4">
    <property type="entry name" value="GTPASE HFLX"/>
    <property type="match status" value="1"/>
</dbReference>
<evidence type="ECO:0000256" key="6">
    <source>
        <dbReference type="HAMAP-Rule" id="MF_00900"/>
    </source>
</evidence>
<comment type="caution">
    <text evidence="11">The sequence shown here is derived from an EMBL/GenBank/DDBJ whole genome shotgun (WGS) entry which is preliminary data.</text>
</comment>
<dbReference type="GO" id="GO:0003924">
    <property type="term" value="F:GTPase activity"/>
    <property type="evidence" value="ECO:0007669"/>
    <property type="project" value="UniProtKB-UniRule"/>
</dbReference>
<dbReference type="InterPro" id="IPR006073">
    <property type="entry name" value="GTP-bd"/>
</dbReference>
<dbReference type="Gene3D" id="3.40.50.11060">
    <property type="entry name" value="GTPase HflX, N-terminal domain"/>
    <property type="match status" value="1"/>
</dbReference>
<comment type="cofactor">
    <cofactor evidence="8">
        <name>Mg(2+)</name>
        <dbReference type="ChEBI" id="CHEBI:18420"/>
    </cofactor>
</comment>
<feature type="region of interest" description="Disordered" evidence="9">
    <location>
        <begin position="134"/>
        <end position="158"/>
    </location>
</feature>